<organism evidence="2 3">
    <name type="scientific">Haematospirillum jordaniae</name>
    <dbReference type="NCBI Taxonomy" id="1549855"/>
    <lineage>
        <taxon>Bacteria</taxon>
        <taxon>Pseudomonadati</taxon>
        <taxon>Pseudomonadota</taxon>
        <taxon>Alphaproteobacteria</taxon>
        <taxon>Rhodospirillales</taxon>
        <taxon>Novispirillaceae</taxon>
        <taxon>Haematospirillum</taxon>
    </lineage>
</organism>
<geneLocation type="plasmid" evidence="2 3">
    <name>unnamed 2</name>
</geneLocation>
<dbReference type="RefSeq" id="WP_066137101.1">
    <property type="nucleotide sequence ID" value="NZ_CP014527.1"/>
</dbReference>
<dbReference type="PANTHER" id="PTHR42695">
    <property type="entry name" value="GLUTAMINE AMIDOTRANSFERASE YLR126C-RELATED"/>
    <property type="match status" value="1"/>
</dbReference>
<keyword evidence="2" id="KW-0315">Glutamine amidotransferase</keyword>
<dbReference type="PROSITE" id="PS51273">
    <property type="entry name" value="GATASE_TYPE_1"/>
    <property type="match status" value="1"/>
</dbReference>
<evidence type="ECO:0000313" key="3">
    <source>
        <dbReference type="Proteomes" id="UP000076066"/>
    </source>
</evidence>
<keyword evidence="3" id="KW-1185">Reference proteome</keyword>
<feature type="domain" description="Glutamine amidotransferase" evidence="1">
    <location>
        <begin position="81"/>
        <end position="185"/>
    </location>
</feature>
<keyword evidence="2" id="KW-0614">Plasmid</keyword>
<dbReference type="Proteomes" id="UP000076066">
    <property type="component" value="Plasmid unnamed 2"/>
</dbReference>
<dbReference type="InterPro" id="IPR017926">
    <property type="entry name" value="GATASE"/>
</dbReference>
<dbReference type="CDD" id="cd01741">
    <property type="entry name" value="GATase1_1"/>
    <property type="match status" value="1"/>
</dbReference>
<accession>A0A143DGV2</accession>
<dbReference type="SUPFAM" id="SSF52317">
    <property type="entry name" value="Class I glutamine amidotransferase-like"/>
    <property type="match status" value="1"/>
</dbReference>
<dbReference type="InterPro" id="IPR044992">
    <property type="entry name" value="ChyE-like"/>
</dbReference>
<dbReference type="PANTHER" id="PTHR42695:SF5">
    <property type="entry name" value="GLUTAMINE AMIDOTRANSFERASE YLR126C-RELATED"/>
    <property type="match status" value="1"/>
</dbReference>
<gene>
    <name evidence="2" type="ORF">AY555_10500</name>
</gene>
<proteinExistence type="predicted"/>
<evidence type="ECO:0000259" key="1">
    <source>
        <dbReference type="Pfam" id="PF00117"/>
    </source>
</evidence>
<dbReference type="Pfam" id="PF00117">
    <property type="entry name" value="GATase"/>
    <property type="match status" value="1"/>
</dbReference>
<dbReference type="InterPro" id="IPR029062">
    <property type="entry name" value="Class_I_gatase-like"/>
</dbReference>
<dbReference type="Gene3D" id="3.40.50.880">
    <property type="match status" value="1"/>
</dbReference>
<protein>
    <submittedName>
        <fullName evidence="2">Glutamine amidotransferase</fullName>
    </submittedName>
</protein>
<reference evidence="2 3" key="1">
    <citation type="submission" date="2016-02" db="EMBL/GenBank/DDBJ databases">
        <title>Complete Genome of H5569, the type strain of the newly described species Haematospirillium jordaniae.</title>
        <authorList>
            <person name="Nicholson A.C."/>
            <person name="Humrighouse B.W."/>
            <person name="Loparov V."/>
            <person name="McQuiston J.R."/>
        </authorList>
    </citation>
    <scope>NUCLEOTIDE SEQUENCE [LARGE SCALE GENOMIC DNA]</scope>
    <source>
        <strain evidence="2 3">H5569</strain>
        <plasmid evidence="3">Plasmid unnamed 2</plasmid>
    </source>
</reference>
<keyword evidence="2" id="KW-0808">Transferase</keyword>
<sequence length="239" mass="26241">MHIGILETGRPPDELVKQHGSYADMIRIFLAREEPDWSFSIYPVIDDVFPEDVSLCQAWIISGSRHGVYENLPWMVRLKTFLGQAITKSVPIAGICFGHQILAEVMGGVVRKSERGWGIGVQEYMLQTPDSAGNSLQLHAIHQDQVVVCPPGATVLASSSFCPYAMLAYGNKALGIQAHPEFSCDFEEDLLLLRRGRTLPPDLVDQALTRLGTERVKADSAALAHHISAFIKAGICQTS</sequence>
<dbReference type="KEGG" id="hjo:AY555_10500"/>
<dbReference type="EMBL" id="CP014527">
    <property type="protein sequence ID" value="AMW35799.1"/>
    <property type="molecule type" value="Genomic_DNA"/>
</dbReference>
<dbReference type="OrthoDB" id="7365442at2"/>
<dbReference type="GO" id="GO:0005829">
    <property type="term" value="C:cytosol"/>
    <property type="evidence" value="ECO:0007669"/>
    <property type="project" value="TreeGrafter"/>
</dbReference>
<name>A0A143DGV2_9PROT</name>
<dbReference type="GO" id="GO:0016740">
    <property type="term" value="F:transferase activity"/>
    <property type="evidence" value="ECO:0007669"/>
    <property type="project" value="UniProtKB-KW"/>
</dbReference>
<evidence type="ECO:0000313" key="2">
    <source>
        <dbReference type="EMBL" id="AMW35799.1"/>
    </source>
</evidence>
<dbReference type="GeneID" id="53317580"/>
<dbReference type="AlphaFoldDB" id="A0A143DGV2"/>